<sequence length="58" mass="6410">MGSSASSLAAETESDHGFTSPPYPGHPVVSWYRSSHSGPVWESALITRQHQHLQHRAR</sequence>
<evidence type="ECO:0000256" key="1">
    <source>
        <dbReference type="SAM" id="MobiDB-lite"/>
    </source>
</evidence>
<dbReference type="AlphaFoldDB" id="A0A9D3XQ62"/>
<feature type="region of interest" description="Disordered" evidence="1">
    <location>
        <begin position="1"/>
        <end position="25"/>
    </location>
</feature>
<accession>A0A9D3XQ62</accession>
<keyword evidence="3" id="KW-1185">Reference proteome</keyword>
<evidence type="ECO:0000313" key="3">
    <source>
        <dbReference type="Proteomes" id="UP000827986"/>
    </source>
</evidence>
<comment type="caution">
    <text evidence="2">The sequence shown here is derived from an EMBL/GenBank/DDBJ whole genome shotgun (WGS) entry which is preliminary data.</text>
</comment>
<feature type="compositionally biased region" description="Low complexity" evidence="1">
    <location>
        <begin position="1"/>
        <end position="10"/>
    </location>
</feature>
<dbReference type="EMBL" id="JAHDVG010000465">
    <property type="protein sequence ID" value="KAH1183812.1"/>
    <property type="molecule type" value="Genomic_DNA"/>
</dbReference>
<feature type="non-terminal residue" evidence="2">
    <location>
        <position position="58"/>
    </location>
</feature>
<name>A0A9D3XQ62_9SAUR</name>
<organism evidence="2 3">
    <name type="scientific">Mauremys mutica</name>
    <name type="common">yellowpond turtle</name>
    <dbReference type="NCBI Taxonomy" id="74926"/>
    <lineage>
        <taxon>Eukaryota</taxon>
        <taxon>Metazoa</taxon>
        <taxon>Chordata</taxon>
        <taxon>Craniata</taxon>
        <taxon>Vertebrata</taxon>
        <taxon>Euteleostomi</taxon>
        <taxon>Archelosauria</taxon>
        <taxon>Testudinata</taxon>
        <taxon>Testudines</taxon>
        <taxon>Cryptodira</taxon>
        <taxon>Durocryptodira</taxon>
        <taxon>Testudinoidea</taxon>
        <taxon>Geoemydidae</taxon>
        <taxon>Geoemydinae</taxon>
        <taxon>Mauremys</taxon>
    </lineage>
</organism>
<protein>
    <submittedName>
        <fullName evidence="2">Uncharacterized protein</fullName>
    </submittedName>
</protein>
<evidence type="ECO:0000313" key="2">
    <source>
        <dbReference type="EMBL" id="KAH1183812.1"/>
    </source>
</evidence>
<dbReference type="Proteomes" id="UP000827986">
    <property type="component" value="Unassembled WGS sequence"/>
</dbReference>
<reference evidence="2" key="1">
    <citation type="submission" date="2021-09" db="EMBL/GenBank/DDBJ databases">
        <title>The genome of Mauremys mutica provides insights into the evolution of semi-aquatic lifestyle.</title>
        <authorList>
            <person name="Gong S."/>
            <person name="Gao Y."/>
        </authorList>
    </citation>
    <scope>NUCLEOTIDE SEQUENCE</scope>
    <source>
        <strain evidence="2">MM-2020</strain>
        <tissue evidence="2">Muscle</tissue>
    </source>
</reference>
<gene>
    <name evidence="2" type="ORF">KIL84_014428</name>
</gene>
<proteinExistence type="predicted"/>